<evidence type="ECO:0000256" key="1">
    <source>
        <dbReference type="SAM" id="SignalP"/>
    </source>
</evidence>
<dbReference type="EMBL" id="JACOFX010000018">
    <property type="protein sequence ID" value="MBC3910686.1"/>
    <property type="molecule type" value="Genomic_DNA"/>
</dbReference>
<keyword evidence="1" id="KW-0732">Signal</keyword>
<sequence length="189" mass="21326">MYIERYLLLALMFGCPLARAEILETVDYIKYPVRHEVGTSLARAINAATPVIDGHMKNHSHTRWDMQWRYTYDKTSDLRTCKVKAISVTLKATITLPELSSKDDKVIAQFNNYLPALKKHELGHLQIAQETAKKIDQRLLAQAALPSCDILKTVLNAQGMALTEEAKTQGVQYDVQTRHGQTQGAYLPD</sequence>
<proteinExistence type="predicted"/>
<dbReference type="Pfam" id="PF06037">
    <property type="entry name" value="DUF922"/>
    <property type="match status" value="1"/>
</dbReference>
<protein>
    <submittedName>
        <fullName evidence="2">DUF922 domain-containing protein</fullName>
    </submittedName>
</protein>
<gene>
    <name evidence="2" type="ORF">H8L47_24255</name>
</gene>
<dbReference type="InterPro" id="IPR010321">
    <property type="entry name" value="DUF922"/>
</dbReference>
<reference evidence="2 3" key="1">
    <citation type="submission" date="2020-08" db="EMBL/GenBank/DDBJ databases">
        <title>Novel species isolated from subtropical streams in China.</title>
        <authorList>
            <person name="Lu H."/>
        </authorList>
    </citation>
    <scope>NUCLEOTIDE SEQUENCE [LARGE SCALE GENOMIC DNA]</scope>
    <source>
        <strain evidence="2 3">NL8W</strain>
    </source>
</reference>
<evidence type="ECO:0000313" key="3">
    <source>
        <dbReference type="Proteomes" id="UP000646911"/>
    </source>
</evidence>
<evidence type="ECO:0000313" key="2">
    <source>
        <dbReference type="EMBL" id="MBC3910686.1"/>
    </source>
</evidence>
<dbReference type="Proteomes" id="UP000646911">
    <property type="component" value="Unassembled WGS sequence"/>
</dbReference>
<organism evidence="2 3">
    <name type="scientific">Undibacterium umbellatum</name>
    <dbReference type="NCBI Taxonomy" id="2762300"/>
    <lineage>
        <taxon>Bacteria</taxon>
        <taxon>Pseudomonadati</taxon>
        <taxon>Pseudomonadota</taxon>
        <taxon>Betaproteobacteria</taxon>
        <taxon>Burkholderiales</taxon>
        <taxon>Oxalobacteraceae</taxon>
        <taxon>Undibacterium</taxon>
    </lineage>
</organism>
<accession>A0ABR6ZG40</accession>
<feature type="signal peptide" evidence="1">
    <location>
        <begin position="1"/>
        <end position="20"/>
    </location>
</feature>
<dbReference type="RefSeq" id="WP_186956257.1">
    <property type="nucleotide sequence ID" value="NZ_JACOFX010000018.1"/>
</dbReference>
<feature type="chain" id="PRO_5046696954" evidence="1">
    <location>
        <begin position="21"/>
        <end position="189"/>
    </location>
</feature>
<name>A0ABR6ZG40_9BURK</name>
<comment type="caution">
    <text evidence="2">The sequence shown here is derived from an EMBL/GenBank/DDBJ whole genome shotgun (WGS) entry which is preliminary data.</text>
</comment>
<keyword evidence="3" id="KW-1185">Reference proteome</keyword>